<gene>
    <name evidence="1" type="ORF">C1I91_27310</name>
</gene>
<name>A0A3R5QXM1_9CLOT</name>
<sequence length="414" mass="47354">MGIFNRKKKQEANESSEKQEQNKAVLTLYSVTLDSSIIYDTAKEEFGSVIKSIEGIDNGLEFIFKDETKIQFYLSDEIDYINRQTSGMANFFSKAPLENKEVLEKALLQIRMFTCITGVTFELNEDEQRTNYIINTIYKIADKTQSLILYPSMELYTSDGKLLISMSGHTDFDDYYPIAPADLLKRDVEVSAKDEARYEEIIDECDKKGIPHTSYMLGTQIMEEEVIVPSAMDIAKRAVSVFGCALWAECLLMEGGSMELAKSEFEAMNERYSFAECLSDKEKAYIGDDNPDRIQSIQFSWQYERCAVLLWALGFIELKYPTEICNVREIANLLRNYNSFEELVAASRLRSNEELLDMHTRILYYNWACVEARVNNQQMPAGLDGGVVQEQHFALNWLISANGQCGWDDICPNT</sequence>
<dbReference type="AlphaFoldDB" id="A0A3R5QXM1"/>
<dbReference type="KEGG" id="cmah:C1I91_27310"/>
<evidence type="ECO:0000313" key="1">
    <source>
        <dbReference type="EMBL" id="QAA35053.1"/>
    </source>
</evidence>
<organism evidence="1 2">
    <name type="scientific">Clostridium manihotivorum</name>
    <dbReference type="NCBI Taxonomy" id="2320868"/>
    <lineage>
        <taxon>Bacteria</taxon>
        <taxon>Bacillati</taxon>
        <taxon>Bacillota</taxon>
        <taxon>Clostridia</taxon>
        <taxon>Eubacteriales</taxon>
        <taxon>Clostridiaceae</taxon>
        <taxon>Clostridium</taxon>
    </lineage>
</organism>
<dbReference type="InterPro" id="IPR025368">
    <property type="entry name" value="DUF4272"/>
</dbReference>
<proteinExistence type="predicted"/>
<dbReference type="RefSeq" id="WP_128215746.1">
    <property type="nucleotide sequence ID" value="NZ_CP025746.1"/>
</dbReference>
<accession>A0A3R5QXM1</accession>
<dbReference type="EMBL" id="CP025746">
    <property type="protein sequence ID" value="QAA35053.1"/>
    <property type="molecule type" value="Genomic_DNA"/>
</dbReference>
<keyword evidence="2" id="KW-1185">Reference proteome</keyword>
<dbReference type="Proteomes" id="UP000286268">
    <property type="component" value="Chromosome"/>
</dbReference>
<dbReference type="Pfam" id="PF14094">
    <property type="entry name" value="DUF4272"/>
    <property type="match status" value="1"/>
</dbReference>
<protein>
    <submittedName>
        <fullName evidence="1">DUF4272 domain-containing protein</fullName>
    </submittedName>
</protein>
<evidence type="ECO:0000313" key="2">
    <source>
        <dbReference type="Proteomes" id="UP000286268"/>
    </source>
</evidence>
<reference evidence="1 2" key="1">
    <citation type="submission" date="2018-01" db="EMBL/GenBank/DDBJ databases">
        <title>Genome Sequencing and Assembly of Anaerobacter polyendosporus strain CT4.</title>
        <authorList>
            <person name="Tachaapaikoon C."/>
            <person name="Sutheeworapong S."/>
            <person name="Jenjaroenpun P."/>
            <person name="Wongsurawat T."/>
            <person name="Nookeaw I."/>
            <person name="Cheawchanlertfa P."/>
            <person name="Kosugi A."/>
            <person name="Cheevadhanarak S."/>
            <person name="Ratanakhanokchai K."/>
        </authorList>
    </citation>
    <scope>NUCLEOTIDE SEQUENCE [LARGE SCALE GENOMIC DNA]</scope>
    <source>
        <strain evidence="1 2">CT4</strain>
    </source>
</reference>
<dbReference type="OrthoDB" id="4399984at2"/>